<dbReference type="GO" id="GO:0009279">
    <property type="term" value="C:cell outer membrane"/>
    <property type="evidence" value="ECO:0007669"/>
    <property type="project" value="UniProtKB-SubCell"/>
</dbReference>
<feature type="domain" description="SusD-like N-terminal" evidence="7">
    <location>
        <begin position="106"/>
        <end position="222"/>
    </location>
</feature>
<name>A0A1G8BT83_9SPHI</name>
<evidence type="ECO:0000256" key="2">
    <source>
        <dbReference type="ARBA" id="ARBA00006275"/>
    </source>
</evidence>
<dbReference type="PROSITE" id="PS51257">
    <property type="entry name" value="PROKAR_LIPOPROTEIN"/>
    <property type="match status" value="1"/>
</dbReference>
<evidence type="ECO:0000256" key="3">
    <source>
        <dbReference type="ARBA" id="ARBA00022729"/>
    </source>
</evidence>
<dbReference type="InterPro" id="IPR033985">
    <property type="entry name" value="SusD-like_N"/>
</dbReference>
<evidence type="ECO:0000259" key="7">
    <source>
        <dbReference type="Pfam" id="PF14322"/>
    </source>
</evidence>
<keyword evidence="3" id="KW-0732">Signal</keyword>
<dbReference type="Proteomes" id="UP000199643">
    <property type="component" value="Unassembled WGS sequence"/>
</dbReference>
<comment type="subcellular location">
    <subcellularLocation>
        <location evidence="1">Cell outer membrane</location>
    </subcellularLocation>
</comment>
<dbReference type="AlphaFoldDB" id="A0A1G8BT83"/>
<dbReference type="RefSeq" id="WP_090503521.1">
    <property type="nucleotide sequence ID" value="NZ_FNCH01000022.1"/>
</dbReference>
<protein>
    <submittedName>
        <fullName evidence="8">SusD family protein</fullName>
    </submittedName>
</protein>
<keyword evidence="9" id="KW-1185">Reference proteome</keyword>
<evidence type="ECO:0000256" key="1">
    <source>
        <dbReference type="ARBA" id="ARBA00004442"/>
    </source>
</evidence>
<dbReference type="InterPro" id="IPR012944">
    <property type="entry name" value="SusD_RagB_dom"/>
</dbReference>
<dbReference type="OrthoDB" id="697229at2"/>
<evidence type="ECO:0000259" key="6">
    <source>
        <dbReference type="Pfam" id="PF07980"/>
    </source>
</evidence>
<dbReference type="EMBL" id="FNCH01000022">
    <property type="protein sequence ID" value="SDH36308.1"/>
    <property type="molecule type" value="Genomic_DNA"/>
</dbReference>
<dbReference type="STRING" id="405671.SAMN05421827_12245"/>
<evidence type="ECO:0000313" key="8">
    <source>
        <dbReference type="EMBL" id="SDH36308.1"/>
    </source>
</evidence>
<comment type="similarity">
    <text evidence="2">Belongs to the SusD family.</text>
</comment>
<evidence type="ECO:0000256" key="5">
    <source>
        <dbReference type="ARBA" id="ARBA00023237"/>
    </source>
</evidence>
<dbReference type="Pfam" id="PF07980">
    <property type="entry name" value="SusD_RagB"/>
    <property type="match status" value="1"/>
</dbReference>
<dbReference type="Gene3D" id="1.25.40.390">
    <property type="match status" value="2"/>
</dbReference>
<gene>
    <name evidence="8" type="ORF">SAMN05421827_12245</name>
</gene>
<keyword evidence="5" id="KW-0998">Cell outer membrane</keyword>
<organism evidence="8 9">
    <name type="scientific">Pedobacter terrae</name>
    <dbReference type="NCBI Taxonomy" id="405671"/>
    <lineage>
        <taxon>Bacteria</taxon>
        <taxon>Pseudomonadati</taxon>
        <taxon>Bacteroidota</taxon>
        <taxon>Sphingobacteriia</taxon>
        <taxon>Sphingobacteriales</taxon>
        <taxon>Sphingobacteriaceae</taxon>
        <taxon>Pedobacter</taxon>
    </lineage>
</organism>
<dbReference type="SUPFAM" id="SSF48452">
    <property type="entry name" value="TPR-like"/>
    <property type="match status" value="1"/>
</dbReference>
<evidence type="ECO:0000313" key="9">
    <source>
        <dbReference type="Proteomes" id="UP000199643"/>
    </source>
</evidence>
<accession>A0A1G8BT83</accession>
<dbReference type="Pfam" id="PF14322">
    <property type="entry name" value="SusD-like_3"/>
    <property type="match status" value="1"/>
</dbReference>
<keyword evidence="4" id="KW-0472">Membrane</keyword>
<proteinExistence type="inferred from homology"/>
<dbReference type="InterPro" id="IPR011990">
    <property type="entry name" value="TPR-like_helical_dom_sf"/>
</dbReference>
<feature type="domain" description="RagB/SusD" evidence="6">
    <location>
        <begin position="356"/>
        <end position="439"/>
    </location>
</feature>
<evidence type="ECO:0000256" key="4">
    <source>
        <dbReference type="ARBA" id="ARBA00023136"/>
    </source>
</evidence>
<sequence length="484" mass="54425">MYNFSRQYVFFFLAAISVILTACKKEFLEVEPKGAIVAQDTKDYESLLNTARISASSAISFLGDEVAAQNDYFSGADVYRQRLFEYSNSALLPDQLPELGYLTQNYVFNKIIEEVTQSKGGTEGQKLQIMAEAKAGRALCHLLFVNEFGKPYNEATAKTDLGVPIIIAADVTKNSYKRATVQEVYDFIIKNLNEAIPNLTKPFAHTGKMSKAAAEAILARTYFYMHKYEQAKVHLDNSFAALSDATRTPALYDYNETLGPDGTWLPAAPDAFGPQLMPLASINEDMESIYNVSINSFNINSANTFVTTPHTGALYGVNDFRLQIYSSRELFGEVVFPDGMRRYPRFEAEVGVSLPDMYLMRAELRARMNDLAGAKSDLELLRGKRMPEDEVEVPSVIAASQQNLVIFILQERIREFALKGMRWYDMRRLSTDPVEAYRNSVSYSHKIYDAEGNTVETLTFAPKNLVLKFGKKLLAQHPQLVEND</sequence>
<reference evidence="9" key="1">
    <citation type="submission" date="2016-10" db="EMBL/GenBank/DDBJ databases">
        <authorList>
            <person name="Varghese N."/>
            <person name="Submissions S."/>
        </authorList>
    </citation>
    <scope>NUCLEOTIDE SEQUENCE [LARGE SCALE GENOMIC DNA]</scope>
    <source>
        <strain evidence="9">DSM 17933</strain>
    </source>
</reference>